<keyword evidence="5" id="KW-0597">Phosphoprotein</keyword>
<dbReference type="FunFam" id="2.40.50.90:FF:000010">
    <property type="entry name" value="Ribonuclease"/>
    <property type="match status" value="1"/>
</dbReference>
<dbReference type="GO" id="GO:0004518">
    <property type="term" value="F:nuclease activity"/>
    <property type="evidence" value="ECO:0007669"/>
    <property type="project" value="TreeGrafter"/>
</dbReference>
<dbReference type="OrthoDB" id="10023235at2759"/>
<protein>
    <recommendedName>
        <fullName evidence="2">Probable endonuclease LCL3</fullName>
    </recommendedName>
    <alternativeName>
        <fullName evidence="3">Probable endonuclease lcl3</fullName>
    </alternativeName>
</protein>
<dbReference type="Gene3D" id="2.30.30.140">
    <property type="match status" value="1"/>
</dbReference>
<dbReference type="CDD" id="cd00175">
    <property type="entry name" value="SNc"/>
    <property type="match status" value="1"/>
</dbReference>
<evidence type="ECO:0000313" key="12">
    <source>
        <dbReference type="Proteomes" id="UP000664521"/>
    </source>
</evidence>
<dbReference type="Pfam" id="PF00567">
    <property type="entry name" value="TUDOR"/>
    <property type="match status" value="1"/>
</dbReference>
<keyword evidence="6" id="KW-0677">Repeat</keyword>
<feature type="domain" description="Tudor" evidence="9">
    <location>
        <begin position="705"/>
        <end position="765"/>
    </location>
</feature>
<evidence type="ECO:0000259" key="9">
    <source>
        <dbReference type="PROSITE" id="PS50304"/>
    </source>
</evidence>
<dbReference type="PROSITE" id="PS50304">
    <property type="entry name" value="TUDOR"/>
    <property type="match status" value="1"/>
</dbReference>
<dbReference type="PIRSF" id="PIRSF017179">
    <property type="entry name" value="RISC-Tudor-SN"/>
    <property type="match status" value="1"/>
</dbReference>
<gene>
    <name evidence="11" type="ORF">HETSPECPRED_009531</name>
</gene>
<dbReference type="SUPFAM" id="SSF63748">
    <property type="entry name" value="Tudor/PWWP/MBT"/>
    <property type="match status" value="1"/>
</dbReference>
<evidence type="ECO:0000259" key="10">
    <source>
        <dbReference type="PROSITE" id="PS50830"/>
    </source>
</evidence>
<feature type="compositionally biased region" description="Basic and acidic residues" evidence="8">
    <location>
        <begin position="867"/>
        <end position="879"/>
    </location>
</feature>
<dbReference type="FunFam" id="2.40.50.90:FF:000030">
    <property type="entry name" value="Transcription factor (Snd1/p100), putative"/>
    <property type="match status" value="1"/>
</dbReference>
<dbReference type="FunFam" id="2.40.50.90:FF:000001">
    <property type="entry name" value="Staphylococcal nuclease domain-containing protein"/>
    <property type="match status" value="1"/>
</dbReference>
<feature type="domain" description="TNase-like" evidence="10">
    <location>
        <begin position="484"/>
        <end position="617"/>
    </location>
</feature>
<evidence type="ECO:0000256" key="3">
    <source>
        <dbReference type="ARBA" id="ARBA00014651"/>
    </source>
</evidence>
<name>A0A8H3EVX2_9LECA</name>
<feature type="domain" description="TNase-like" evidence="10">
    <location>
        <begin position="2"/>
        <end position="142"/>
    </location>
</feature>
<keyword evidence="12" id="KW-1185">Reference proteome</keyword>
<feature type="region of interest" description="Disordered" evidence="8">
    <location>
        <begin position="615"/>
        <end position="649"/>
    </location>
</feature>
<dbReference type="InterPro" id="IPR016071">
    <property type="entry name" value="Staphylococal_nuclease_OB-fold"/>
</dbReference>
<evidence type="ECO:0000256" key="7">
    <source>
        <dbReference type="PIRNR" id="PIRNR017179"/>
    </source>
</evidence>
<evidence type="ECO:0000256" key="2">
    <source>
        <dbReference type="ARBA" id="ARBA00013404"/>
    </source>
</evidence>
<dbReference type="Pfam" id="PF00565">
    <property type="entry name" value="SNase"/>
    <property type="match status" value="5"/>
</dbReference>
<dbReference type="SMART" id="SM00318">
    <property type="entry name" value="SNc"/>
    <property type="match status" value="4"/>
</dbReference>
<evidence type="ECO:0000256" key="8">
    <source>
        <dbReference type="SAM" id="MobiDB-lite"/>
    </source>
</evidence>
<dbReference type="SUPFAM" id="SSF50199">
    <property type="entry name" value="Staphylococcal nuclease"/>
    <property type="match status" value="5"/>
</dbReference>
<dbReference type="Gene3D" id="2.40.50.90">
    <property type="match status" value="5"/>
</dbReference>
<dbReference type="Proteomes" id="UP000664521">
    <property type="component" value="Unassembled WGS sequence"/>
</dbReference>
<feature type="region of interest" description="Disordered" evidence="8">
    <location>
        <begin position="867"/>
        <end position="888"/>
    </location>
</feature>
<sequence length="888" mass="98164">MPVHQAKVKSVLSGDTLILSARQNPSQERTLSLAFVSAPRMKRDGDEPFAFRSRDFLRRMTVGKVVRFKVLYSLPNGVKREYGTVTLESGESVPEAALSEGWVKLRDDAGRKDESEESKALLEKLKLQEAKAKHESKGIWAGEGGKLETAYEISDAKAFVEQWQGKSIDAIVEKVLTGDRMVLRLFTAPSRHIQTLVLVAGIRAPTTKRTSPSDGKEQPAEPFGAESHHFVETRLLQRNVSVDVLGLSPQGTLVCTVKHPKGSIAEFLLKEGLARCTDFHSTMLGGQMTVLRQAEKQAKEKRLGVFQGITTTQSSTSSDIEATVSRVQTADTVYLRTRSGEEKRVSLSSIRQPKPTDPKQVPFQADAKEFLRKRLIGKHVKVTTDGKRPASEGYEEREVVTITVNNKNAALLLVESGYASVIRHRRDDDDRSPFYDELLAAEQTAQKDEKGMWSPKPPAAKVYQDYSESLQKAKIQSSVLQRQKKIPAVVDFVKSGSRFTVLIPRENAKLTLVLSGIRAPRSARNTNEKSDPFGQEAHDFANRRCMQRDVEIDVENTDKVGGFIGTLYINRENFAKLLLEEGLASVHAYSADQSGNGNELFAAEQKAKDARKGMWHDYDPSAEGGSEGAEEASTNGHATNGHAINGDSTINRKKDYRDVLITHVEPTGRLKLQTIGSGTAALTTLMSSFAKFHSVPSNSAPLPGPPKAGDYVAAKFSEDGHWYRARIRRNDREAKKADVLYIDYGNSESLPWSSLRALSQPQFSVQTLKPQATEAALSFLQFPTAQEYLADGVSFIGNTMASKELVASVDATDKDGTLWITLFDPKSRAAEDESLNKQIVAEGFAMVAKKLRSWELGRGKVLQSLKAKEEEAKGERRGMWEYGDLTED</sequence>
<accession>A0A8H3EVX2</accession>
<dbReference type="InterPro" id="IPR016685">
    <property type="entry name" value="Silence_cplx_Nase-comp_TudorSN"/>
</dbReference>
<comment type="caution">
    <text evidence="11">The sequence shown here is derived from an EMBL/GenBank/DDBJ whole genome shotgun (WGS) entry which is preliminary data.</text>
</comment>
<evidence type="ECO:0000256" key="4">
    <source>
        <dbReference type="ARBA" id="ARBA00022490"/>
    </source>
</evidence>
<dbReference type="GO" id="GO:0006402">
    <property type="term" value="P:mRNA catabolic process"/>
    <property type="evidence" value="ECO:0007669"/>
    <property type="project" value="UniProtKB-UniRule"/>
</dbReference>
<reference evidence="11" key="1">
    <citation type="submission" date="2021-03" db="EMBL/GenBank/DDBJ databases">
        <authorList>
            <person name="Tagirdzhanova G."/>
        </authorList>
    </citation>
    <scope>NUCLEOTIDE SEQUENCE</scope>
</reference>
<dbReference type="AlphaFoldDB" id="A0A8H3EVX2"/>
<keyword evidence="4 7" id="KW-0963">Cytoplasm</keyword>
<dbReference type="GO" id="GO:0031047">
    <property type="term" value="P:regulatory ncRNA-mediated gene silencing"/>
    <property type="evidence" value="ECO:0007669"/>
    <property type="project" value="UniProtKB-UniRule"/>
</dbReference>
<dbReference type="GO" id="GO:0005634">
    <property type="term" value="C:nucleus"/>
    <property type="evidence" value="ECO:0007669"/>
    <property type="project" value="TreeGrafter"/>
</dbReference>
<feature type="domain" description="TNase-like" evidence="10">
    <location>
        <begin position="166"/>
        <end position="308"/>
    </location>
</feature>
<dbReference type="SMART" id="SM00333">
    <property type="entry name" value="TUDOR"/>
    <property type="match status" value="1"/>
</dbReference>
<dbReference type="FunFam" id="2.40.50.90:FF:000019">
    <property type="entry name" value="Transcription factor (Snd1/p100), putative"/>
    <property type="match status" value="1"/>
</dbReference>
<evidence type="ECO:0000256" key="1">
    <source>
        <dbReference type="ARBA" id="ARBA00004496"/>
    </source>
</evidence>
<dbReference type="GO" id="GO:0005829">
    <property type="term" value="C:cytosol"/>
    <property type="evidence" value="ECO:0007669"/>
    <property type="project" value="UniProtKB-UniRule"/>
</dbReference>
<dbReference type="PANTHER" id="PTHR12302:SF2">
    <property type="entry name" value="STAPHYLOCOCCAL NUCLEASE DOMAIN-CONTAINING PROTEIN 1"/>
    <property type="match status" value="1"/>
</dbReference>
<dbReference type="FunFam" id="2.30.30.140:FF:000018">
    <property type="entry name" value="Serine/threonine-protein kinase 31"/>
    <property type="match status" value="1"/>
</dbReference>
<dbReference type="InterPro" id="IPR035437">
    <property type="entry name" value="SNase_OB-fold_sf"/>
</dbReference>
<evidence type="ECO:0000313" key="11">
    <source>
        <dbReference type="EMBL" id="CAF9909831.1"/>
    </source>
</evidence>
<dbReference type="EMBL" id="CAJPDS010000008">
    <property type="protein sequence ID" value="CAF9909831.1"/>
    <property type="molecule type" value="Genomic_DNA"/>
</dbReference>
<organism evidence="11 12">
    <name type="scientific">Heterodermia speciosa</name>
    <dbReference type="NCBI Taxonomy" id="116794"/>
    <lineage>
        <taxon>Eukaryota</taxon>
        <taxon>Fungi</taxon>
        <taxon>Dikarya</taxon>
        <taxon>Ascomycota</taxon>
        <taxon>Pezizomycotina</taxon>
        <taxon>Lecanoromycetes</taxon>
        <taxon>OSLEUM clade</taxon>
        <taxon>Lecanoromycetidae</taxon>
        <taxon>Caliciales</taxon>
        <taxon>Physciaceae</taxon>
        <taxon>Heterodermia</taxon>
    </lineage>
</organism>
<dbReference type="PANTHER" id="PTHR12302">
    <property type="entry name" value="EBNA2 BINDING PROTEIN P100"/>
    <property type="match status" value="1"/>
</dbReference>
<feature type="domain" description="TNase-like" evidence="10">
    <location>
        <begin position="318"/>
        <end position="455"/>
    </location>
</feature>
<comment type="subcellular location">
    <subcellularLocation>
        <location evidence="1 7">Cytoplasm</location>
    </subcellularLocation>
</comment>
<evidence type="ECO:0000256" key="5">
    <source>
        <dbReference type="ARBA" id="ARBA00022553"/>
    </source>
</evidence>
<dbReference type="InterPro" id="IPR002999">
    <property type="entry name" value="Tudor"/>
</dbReference>
<dbReference type="GO" id="GO:0031332">
    <property type="term" value="C:RNAi effector complex"/>
    <property type="evidence" value="ECO:0007669"/>
    <property type="project" value="InterPro"/>
</dbReference>
<dbReference type="GO" id="GO:0003723">
    <property type="term" value="F:RNA binding"/>
    <property type="evidence" value="ECO:0007669"/>
    <property type="project" value="UniProtKB-UniRule"/>
</dbReference>
<dbReference type="PROSITE" id="PS50830">
    <property type="entry name" value="TNASE_3"/>
    <property type="match status" value="4"/>
</dbReference>
<proteinExistence type="predicted"/>
<evidence type="ECO:0000256" key="6">
    <source>
        <dbReference type="ARBA" id="ARBA00022737"/>
    </source>
</evidence>